<feature type="chain" id="PRO_5013338138" evidence="1">
    <location>
        <begin position="20"/>
        <end position="148"/>
    </location>
</feature>
<accession>A0A1Q3E5T3</accession>
<dbReference type="AlphaFoldDB" id="A0A1Q3E5T3"/>
<protein>
    <submittedName>
        <fullName evidence="2">Uncharacterized protein</fullName>
    </submittedName>
</protein>
<keyword evidence="1" id="KW-0732">Signal</keyword>
<dbReference type="Proteomes" id="UP000188533">
    <property type="component" value="Unassembled WGS sequence"/>
</dbReference>
<feature type="signal peptide" evidence="1">
    <location>
        <begin position="1"/>
        <end position="19"/>
    </location>
</feature>
<keyword evidence="3" id="KW-1185">Reference proteome</keyword>
<sequence>MHFRPLYLVIGLLLTVIHAAPFPATDGANNDRNFMSKDLNIRTEPTSKSQPLHSRVFVEVMEWPNHGETRPIPEAIRARIAAHLNGKVEQFIEKPVTPAQIQFSKLNWDSGADPTTTAFAFQWWNYGQGLTKHFVHLDHGEWGVMKTY</sequence>
<evidence type="ECO:0000256" key="1">
    <source>
        <dbReference type="SAM" id="SignalP"/>
    </source>
</evidence>
<name>A0A1Q3E5T3_LENED</name>
<reference evidence="2 3" key="2">
    <citation type="submission" date="2017-02" db="EMBL/GenBank/DDBJ databases">
        <title>A genome survey and senescence transcriptome analysis in Lentinula edodes.</title>
        <authorList>
            <person name="Sakamoto Y."/>
            <person name="Nakade K."/>
            <person name="Sato S."/>
            <person name="Yoshida Y."/>
            <person name="Miyazaki K."/>
            <person name="Natsume S."/>
            <person name="Konno N."/>
        </authorList>
    </citation>
    <scope>NUCLEOTIDE SEQUENCE [LARGE SCALE GENOMIC DNA]</scope>
    <source>
        <strain evidence="2 3">NBRC 111202</strain>
    </source>
</reference>
<evidence type="ECO:0000313" key="2">
    <source>
        <dbReference type="EMBL" id="GAW02600.1"/>
    </source>
</evidence>
<gene>
    <name evidence="2" type="ORF">LENED_004263</name>
</gene>
<organism evidence="2 3">
    <name type="scientific">Lentinula edodes</name>
    <name type="common">Shiitake mushroom</name>
    <name type="synonym">Lentinus edodes</name>
    <dbReference type="NCBI Taxonomy" id="5353"/>
    <lineage>
        <taxon>Eukaryota</taxon>
        <taxon>Fungi</taxon>
        <taxon>Dikarya</taxon>
        <taxon>Basidiomycota</taxon>
        <taxon>Agaricomycotina</taxon>
        <taxon>Agaricomycetes</taxon>
        <taxon>Agaricomycetidae</taxon>
        <taxon>Agaricales</taxon>
        <taxon>Marasmiineae</taxon>
        <taxon>Omphalotaceae</taxon>
        <taxon>Lentinula</taxon>
    </lineage>
</organism>
<dbReference type="EMBL" id="BDGU01000102">
    <property type="protein sequence ID" value="GAW02600.1"/>
    <property type="molecule type" value="Genomic_DNA"/>
</dbReference>
<evidence type="ECO:0000313" key="3">
    <source>
        <dbReference type="Proteomes" id="UP000188533"/>
    </source>
</evidence>
<reference evidence="2 3" key="1">
    <citation type="submission" date="2016-08" db="EMBL/GenBank/DDBJ databases">
        <authorList>
            <consortium name="Lentinula edodes genome sequencing consortium"/>
            <person name="Sakamoto Y."/>
            <person name="Nakade K."/>
            <person name="Sato S."/>
            <person name="Yoshida Y."/>
            <person name="Miyazaki K."/>
            <person name="Natsume S."/>
            <person name="Konno N."/>
        </authorList>
    </citation>
    <scope>NUCLEOTIDE SEQUENCE [LARGE SCALE GENOMIC DNA]</scope>
    <source>
        <strain evidence="2 3">NBRC 111202</strain>
    </source>
</reference>
<proteinExistence type="predicted"/>
<comment type="caution">
    <text evidence="2">The sequence shown here is derived from an EMBL/GenBank/DDBJ whole genome shotgun (WGS) entry which is preliminary data.</text>
</comment>